<dbReference type="Proteomes" id="UP000249091">
    <property type="component" value="Chromosome 1"/>
</dbReference>
<dbReference type="EMBL" id="LS483468">
    <property type="protein sequence ID" value="SQI29972.1"/>
    <property type="molecule type" value="Genomic_DNA"/>
</dbReference>
<feature type="domain" description="Ketoreductase" evidence="4">
    <location>
        <begin position="4"/>
        <end position="178"/>
    </location>
</feature>
<dbReference type="EC" id="1.1.1.100" evidence="5"/>
<evidence type="ECO:0000256" key="3">
    <source>
        <dbReference type="ARBA" id="ARBA00023027"/>
    </source>
</evidence>
<keyword evidence="3" id="KW-0520">NAD</keyword>
<dbReference type="Pfam" id="PF13561">
    <property type="entry name" value="adh_short_C2"/>
    <property type="match status" value="1"/>
</dbReference>
<dbReference type="InterPro" id="IPR002347">
    <property type="entry name" value="SDR_fam"/>
</dbReference>
<dbReference type="RefSeq" id="WP_174555793.1">
    <property type="nucleotide sequence ID" value="NZ_JAFBBL010000001.1"/>
</dbReference>
<dbReference type="GO" id="GO:0004316">
    <property type="term" value="F:3-oxoacyl-[acyl-carrier-protein] reductase (NADPH) activity"/>
    <property type="evidence" value="ECO:0007669"/>
    <property type="project" value="UniProtKB-EC"/>
</dbReference>
<protein>
    <submittedName>
        <fullName evidence="5">Short chain dehydrogenase</fullName>
        <ecNumber evidence="5">1.1.1.100</ecNumber>
    </submittedName>
</protein>
<dbReference type="InterPro" id="IPR020904">
    <property type="entry name" value="Sc_DH/Rdtase_CS"/>
</dbReference>
<dbReference type="PRINTS" id="PR00080">
    <property type="entry name" value="SDRFAMILY"/>
</dbReference>
<dbReference type="InterPro" id="IPR036291">
    <property type="entry name" value="NAD(P)-bd_dom_sf"/>
</dbReference>
<dbReference type="PRINTS" id="PR00081">
    <property type="entry name" value="GDHRDH"/>
</dbReference>
<dbReference type="FunFam" id="3.40.50.720:FF:000084">
    <property type="entry name" value="Short-chain dehydrogenase reductase"/>
    <property type="match status" value="1"/>
</dbReference>
<dbReference type="KEGG" id="rcr:NCTC10994_01350"/>
<comment type="similarity">
    <text evidence="1">Belongs to the short-chain dehydrogenases/reductases (SDR) family.</text>
</comment>
<name>A0A2X4U6G0_9NOCA</name>
<dbReference type="PROSITE" id="PS00061">
    <property type="entry name" value="ADH_SHORT"/>
    <property type="match status" value="1"/>
</dbReference>
<evidence type="ECO:0000256" key="1">
    <source>
        <dbReference type="ARBA" id="ARBA00006484"/>
    </source>
</evidence>
<evidence type="ECO:0000256" key="2">
    <source>
        <dbReference type="ARBA" id="ARBA00023002"/>
    </source>
</evidence>
<gene>
    <name evidence="5" type="primary">fabG_4</name>
    <name evidence="5" type="ORF">NCTC10994_01350</name>
</gene>
<dbReference type="Gene3D" id="3.40.50.720">
    <property type="entry name" value="NAD(P)-binding Rossmann-like Domain"/>
    <property type="match status" value="1"/>
</dbReference>
<reference evidence="5 6" key="1">
    <citation type="submission" date="2018-06" db="EMBL/GenBank/DDBJ databases">
        <authorList>
            <consortium name="Pathogen Informatics"/>
            <person name="Doyle S."/>
        </authorList>
    </citation>
    <scope>NUCLEOTIDE SEQUENCE [LARGE SCALE GENOMIC DNA]</scope>
    <source>
        <strain evidence="5 6">NCTC10994</strain>
    </source>
</reference>
<evidence type="ECO:0000313" key="6">
    <source>
        <dbReference type="Proteomes" id="UP000249091"/>
    </source>
</evidence>
<dbReference type="SUPFAM" id="SSF51735">
    <property type="entry name" value="NAD(P)-binding Rossmann-fold domains"/>
    <property type="match status" value="1"/>
</dbReference>
<sequence>MDDRTAVVIGGASGIGWATARLLHDRGASVVIADIDGGAAEARAAELGSRSRAMPVDVTDENSVEALFADVTASEGAPDVVVECAGVSVPGAITDLTVEGWQATLDVCLTGAFLVMKHAGRVVRDGGSIVTIASLNGRQPAPGMAAYCAAKAGVLMLTEVAALELGARGVRVNAVSPGLVDTPLTAGVALVPGLREDYLENTPLGRAGRPEEVAEVVGFVVSDAASWMTGATIDLNGGAHTRRYPDLLPHLAAMATPEPATPEAAT</sequence>
<proteinExistence type="inferred from homology"/>
<dbReference type="PANTHER" id="PTHR24321">
    <property type="entry name" value="DEHYDROGENASES, SHORT CHAIN"/>
    <property type="match status" value="1"/>
</dbReference>
<evidence type="ECO:0000313" key="5">
    <source>
        <dbReference type="EMBL" id="SQI29972.1"/>
    </source>
</evidence>
<keyword evidence="2 5" id="KW-0560">Oxidoreductase</keyword>
<dbReference type="PANTHER" id="PTHR24321:SF8">
    <property type="entry name" value="ESTRADIOL 17-BETA-DEHYDROGENASE 8-RELATED"/>
    <property type="match status" value="1"/>
</dbReference>
<organism evidence="5 6">
    <name type="scientific">Rhodococcus coprophilus</name>
    <dbReference type="NCBI Taxonomy" id="38310"/>
    <lineage>
        <taxon>Bacteria</taxon>
        <taxon>Bacillati</taxon>
        <taxon>Actinomycetota</taxon>
        <taxon>Actinomycetes</taxon>
        <taxon>Mycobacteriales</taxon>
        <taxon>Nocardiaceae</taxon>
        <taxon>Rhodococcus</taxon>
    </lineage>
</organism>
<dbReference type="STRING" id="1219011.GCA_001895045_02046"/>
<accession>A0A2X4U6G0</accession>
<evidence type="ECO:0000259" key="4">
    <source>
        <dbReference type="SMART" id="SM00822"/>
    </source>
</evidence>
<dbReference type="SMART" id="SM00822">
    <property type="entry name" value="PKS_KR"/>
    <property type="match status" value="1"/>
</dbReference>
<dbReference type="AlphaFoldDB" id="A0A2X4U6G0"/>
<keyword evidence="6" id="KW-1185">Reference proteome</keyword>
<dbReference type="InterPro" id="IPR057326">
    <property type="entry name" value="KR_dom"/>
</dbReference>